<dbReference type="Gene3D" id="1.10.1740.10">
    <property type="match status" value="1"/>
</dbReference>
<reference evidence="10" key="1">
    <citation type="submission" date="2018-12" db="EMBL/GenBank/DDBJ databases">
        <title>Novel natural products biosynthetic potential of the class Ktedonobacteria.</title>
        <authorList>
            <person name="Zheng Y."/>
            <person name="Saitou A."/>
            <person name="Wang C.M."/>
            <person name="Toyoda A."/>
            <person name="Minakuchi Y."/>
            <person name="Sekiguchi Y."/>
            <person name="Ueda K."/>
            <person name="Takano H."/>
            <person name="Sakai Y."/>
            <person name="Yokota A."/>
            <person name="Yabe S."/>
        </authorList>
    </citation>
    <scope>NUCLEOTIDE SEQUENCE</scope>
    <source>
        <strain evidence="10">A3-2</strain>
    </source>
</reference>
<feature type="domain" description="RNA polymerase sigma factor 70 region 4 type 2" evidence="9">
    <location>
        <begin position="148"/>
        <end position="199"/>
    </location>
</feature>
<dbReference type="InterPro" id="IPR013325">
    <property type="entry name" value="RNA_pol_sigma_r2"/>
</dbReference>
<dbReference type="GO" id="GO:0006352">
    <property type="term" value="P:DNA-templated transcription initiation"/>
    <property type="evidence" value="ECO:0007669"/>
    <property type="project" value="InterPro"/>
</dbReference>
<evidence type="ECO:0000256" key="6">
    <source>
        <dbReference type="RuleBase" id="RU000716"/>
    </source>
</evidence>
<keyword evidence="5 6" id="KW-0804">Transcription</keyword>
<keyword evidence="4 6" id="KW-0238">DNA-binding</keyword>
<evidence type="ECO:0000256" key="4">
    <source>
        <dbReference type="ARBA" id="ARBA00023125"/>
    </source>
</evidence>
<evidence type="ECO:0000256" key="1">
    <source>
        <dbReference type="ARBA" id="ARBA00010641"/>
    </source>
</evidence>
<dbReference type="AlphaFoldDB" id="A0A455T175"/>
<feature type="domain" description="RNA polymerase sigma-70 region 2" evidence="8">
    <location>
        <begin position="35"/>
        <end position="103"/>
    </location>
</feature>
<name>A0A455T175_9CHLR</name>
<dbReference type="SUPFAM" id="SSF88946">
    <property type="entry name" value="Sigma2 domain of RNA polymerase sigma factors"/>
    <property type="match status" value="1"/>
</dbReference>
<keyword evidence="2 6" id="KW-0805">Transcription regulation</keyword>
<dbReference type="InterPro" id="IPR014284">
    <property type="entry name" value="RNA_pol_sigma-70_dom"/>
</dbReference>
<dbReference type="InterPro" id="IPR036388">
    <property type="entry name" value="WH-like_DNA-bd_sf"/>
</dbReference>
<dbReference type="NCBIfam" id="TIGR02937">
    <property type="entry name" value="sigma70-ECF"/>
    <property type="match status" value="1"/>
</dbReference>
<dbReference type="CDD" id="cd06171">
    <property type="entry name" value="Sigma70_r4"/>
    <property type="match status" value="1"/>
</dbReference>
<comment type="similarity">
    <text evidence="1 6">Belongs to the sigma-70 factor family. ECF subfamily.</text>
</comment>
<dbReference type="InterPro" id="IPR000838">
    <property type="entry name" value="RNA_pol_sigma70_ECF_CS"/>
</dbReference>
<dbReference type="PROSITE" id="PS01063">
    <property type="entry name" value="SIGMA70_ECF"/>
    <property type="match status" value="1"/>
</dbReference>
<dbReference type="GO" id="GO:0016987">
    <property type="term" value="F:sigma factor activity"/>
    <property type="evidence" value="ECO:0007669"/>
    <property type="project" value="UniProtKB-KW"/>
</dbReference>
<gene>
    <name evidence="10" type="primary">algU</name>
    <name evidence="10" type="ORF">KTA_11610</name>
</gene>
<keyword evidence="3 6" id="KW-0731">Sigma factor</keyword>
<dbReference type="InterPro" id="IPR013324">
    <property type="entry name" value="RNA_pol_sigma_r3/r4-like"/>
</dbReference>
<dbReference type="InterPro" id="IPR013249">
    <property type="entry name" value="RNA_pol_sigma70_r4_t2"/>
</dbReference>
<dbReference type="InterPro" id="IPR039425">
    <property type="entry name" value="RNA_pol_sigma-70-like"/>
</dbReference>
<accession>A0A455T175</accession>
<dbReference type="Gene3D" id="1.10.10.10">
    <property type="entry name" value="Winged helix-like DNA-binding domain superfamily/Winged helix DNA-binding domain"/>
    <property type="match status" value="1"/>
</dbReference>
<dbReference type="PANTHER" id="PTHR43133">
    <property type="entry name" value="RNA POLYMERASE ECF-TYPE SIGMA FACTO"/>
    <property type="match status" value="1"/>
</dbReference>
<evidence type="ECO:0000313" key="10">
    <source>
        <dbReference type="EMBL" id="BBH92962.1"/>
    </source>
</evidence>
<dbReference type="GO" id="GO:0006950">
    <property type="term" value="P:response to stress"/>
    <property type="evidence" value="ECO:0007669"/>
    <property type="project" value="UniProtKB-ARBA"/>
</dbReference>
<sequence>MSINTVEHETILSDEALVRRCKEELPHVTSSFELLVARHMQRVYTLVYKIVNDHEEAEDLTQEVFLKVYRALPRFDMQCAFTTWLYRIATNTALDAMDRARRTRQQVIHLSRAVKHSQSAREPSEPPLSELPAREPLPEEQALRRELRECINRVLRRLDREQARVLLLRDLEDLSYEELAQVLQARLSAVKMRVHRARLAFKELFGEFCGKIYQVLSIAEQKEKRKKQGSNGKEISV</sequence>
<evidence type="ECO:0000256" key="7">
    <source>
        <dbReference type="SAM" id="MobiDB-lite"/>
    </source>
</evidence>
<proteinExistence type="inferred from homology"/>
<dbReference type="GO" id="GO:0003677">
    <property type="term" value="F:DNA binding"/>
    <property type="evidence" value="ECO:0007669"/>
    <property type="project" value="UniProtKB-KW"/>
</dbReference>
<evidence type="ECO:0000256" key="3">
    <source>
        <dbReference type="ARBA" id="ARBA00023082"/>
    </source>
</evidence>
<dbReference type="Pfam" id="PF08281">
    <property type="entry name" value="Sigma70_r4_2"/>
    <property type="match status" value="1"/>
</dbReference>
<dbReference type="EMBL" id="AP019377">
    <property type="protein sequence ID" value="BBH92962.1"/>
    <property type="molecule type" value="Genomic_DNA"/>
</dbReference>
<dbReference type="Pfam" id="PF04542">
    <property type="entry name" value="Sigma70_r2"/>
    <property type="match status" value="1"/>
</dbReference>
<evidence type="ECO:0000256" key="2">
    <source>
        <dbReference type="ARBA" id="ARBA00023015"/>
    </source>
</evidence>
<dbReference type="SUPFAM" id="SSF88659">
    <property type="entry name" value="Sigma3 and sigma4 domains of RNA polymerase sigma factors"/>
    <property type="match status" value="1"/>
</dbReference>
<dbReference type="PANTHER" id="PTHR43133:SF8">
    <property type="entry name" value="RNA POLYMERASE SIGMA FACTOR HI_1459-RELATED"/>
    <property type="match status" value="1"/>
</dbReference>
<evidence type="ECO:0000259" key="9">
    <source>
        <dbReference type="Pfam" id="PF08281"/>
    </source>
</evidence>
<dbReference type="InterPro" id="IPR007627">
    <property type="entry name" value="RNA_pol_sigma70_r2"/>
</dbReference>
<protein>
    <recommendedName>
        <fullName evidence="6">RNA polymerase sigma factor</fullName>
    </recommendedName>
</protein>
<evidence type="ECO:0000256" key="5">
    <source>
        <dbReference type="ARBA" id="ARBA00023163"/>
    </source>
</evidence>
<evidence type="ECO:0000259" key="8">
    <source>
        <dbReference type="Pfam" id="PF04542"/>
    </source>
</evidence>
<organism evidence="10">
    <name type="scientific">Thermogemmatispora argillosa</name>
    <dbReference type="NCBI Taxonomy" id="2045280"/>
    <lineage>
        <taxon>Bacteria</taxon>
        <taxon>Bacillati</taxon>
        <taxon>Chloroflexota</taxon>
        <taxon>Ktedonobacteria</taxon>
        <taxon>Thermogemmatisporales</taxon>
        <taxon>Thermogemmatisporaceae</taxon>
        <taxon>Thermogemmatispora</taxon>
    </lineage>
</organism>
<feature type="region of interest" description="Disordered" evidence="7">
    <location>
        <begin position="112"/>
        <end position="136"/>
    </location>
</feature>